<dbReference type="eggNOG" id="KOG3909">
    <property type="taxonomic scope" value="Eukaryota"/>
</dbReference>
<accession>E1ZS99</accession>
<protein>
    <recommendedName>
        <fullName evidence="1">tRNA-guanine(15) transglycosylase-like domain-containing protein</fullName>
    </recommendedName>
</protein>
<dbReference type="STRING" id="554065.E1ZS99"/>
<evidence type="ECO:0000313" key="2">
    <source>
        <dbReference type="EMBL" id="EFN51267.1"/>
    </source>
</evidence>
<dbReference type="PANTHER" id="PTHR46064">
    <property type="entry name" value="QUEUINE TRNA-RIBOSYLTRANSFERASE ACCESSORY SUBUNIT 2"/>
    <property type="match status" value="1"/>
</dbReference>
<dbReference type="EMBL" id="GL433866">
    <property type="protein sequence ID" value="EFN51267.1"/>
    <property type="molecule type" value="Genomic_DNA"/>
</dbReference>
<dbReference type="Pfam" id="PF01702">
    <property type="entry name" value="TGT"/>
    <property type="match status" value="1"/>
</dbReference>
<evidence type="ECO:0000259" key="1">
    <source>
        <dbReference type="Pfam" id="PF01702"/>
    </source>
</evidence>
<reference evidence="2 3" key="1">
    <citation type="journal article" date="2010" name="Plant Cell">
        <title>The Chlorella variabilis NC64A genome reveals adaptation to photosymbiosis, coevolution with viruses, and cryptic sex.</title>
        <authorList>
            <person name="Blanc G."/>
            <person name="Duncan G."/>
            <person name="Agarkova I."/>
            <person name="Borodovsky M."/>
            <person name="Gurnon J."/>
            <person name="Kuo A."/>
            <person name="Lindquist E."/>
            <person name="Lucas S."/>
            <person name="Pangilinan J."/>
            <person name="Polle J."/>
            <person name="Salamov A."/>
            <person name="Terry A."/>
            <person name="Yamada T."/>
            <person name="Dunigan D.D."/>
            <person name="Grigoriev I.V."/>
            <person name="Claverie J.M."/>
            <person name="Van Etten J.L."/>
        </authorList>
    </citation>
    <scope>NUCLEOTIDE SEQUENCE [LARGE SCALE GENOMIC DNA]</scope>
    <source>
        <strain evidence="2 3">NC64A</strain>
    </source>
</reference>
<dbReference type="AlphaFoldDB" id="E1ZS99"/>
<keyword evidence="3" id="KW-1185">Reference proteome</keyword>
<dbReference type="InterPro" id="IPR050852">
    <property type="entry name" value="Queuine_tRNA-ribosyltrfase"/>
</dbReference>
<dbReference type="PANTHER" id="PTHR46064:SF1">
    <property type="entry name" value="QUEUINE TRNA-RIBOSYLTRANSFERASE ACCESSORY SUBUNIT 2"/>
    <property type="match status" value="1"/>
</dbReference>
<dbReference type="GeneID" id="17350638"/>
<gene>
    <name evidence="2" type="ORF">CHLNCDRAFT_9698</name>
</gene>
<dbReference type="InterPro" id="IPR002616">
    <property type="entry name" value="tRNA_ribo_trans-like"/>
</dbReference>
<dbReference type="KEGG" id="cvr:CHLNCDRAFT_9698"/>
<dbReference type="GO" id="GO:0006400">
    <property type="term" value="P:tRNA modification"/>
    <property type="evidence" value="ECO:0007669"/>
    <property type="project" value="InterPro"/>
</dbReference>
<proteinExistence type="predicted"/>
<dbReference type="InParanoid" id="E1ZS99"/>
<organism evidence="3">
    <name type="scientific">Chlorella variabilis</name>
    <name type="common">Green alga</name>
    <dbReference type="NCBI Taxonomy" id="554065"/>
    <lineage>
        <taxon>Eukaryota</taxon>
        <taxon>Viridiplantae</taxon>
        <taxon>Chlorophyta</taxon>
        <taxon>core chlorophytes</taxon>
        <taxon>Trebouxiophyceae</taxon>
        <taxon>Chlorellales</taxon>
        <taxon>Chlorellaceae</taxon>
        <taxon>Chlorella clade</taxon>
        <taxon>Chlorella</taxon>
    </lineage>
</organism>
<dbReference type="Proteomes" id="UP000008141">
    <property type="component" value="Unassembled WGS sequence"/>
</dbReference>
<dbReference type="Gene3D" id="3.20.20.105">
    <property type="entry name" value="Queuine tRNA-ribosyltransferase-like"/>
    <property type="match status" value="1"/>
</dbReference>
<feature type="domain" description="tRNA-guanine(15) transglycosylase-like" evidence="1">
    <location>
        <begin position="2"/>
        <end position="117"/>
    </location>
</feature>
<dbReference type="NCBIfam" id="TIGR00449">
    <property type="entry name" value="tgt_general"/>
    <property type="match status" value="1"/>
</dbReference>
<dbReference type="InterPro" id="IPR036511">
    <property type="entry name" value="TGT-like_sf"/>
</dbReference>
<name>E1ZS99_CHLVA</name>
<feature type="non-terminal residue" evidence="2">
    <location>
        <position position="1"/>
    </location>
</feature>
<dbReference type="RefSeq" id="XP_005843369.1">
    <property type="nucleotide sequence ID" value="XM_005843307.1"/>
</dbReference>
<feature type="non-terminal residue" evidence="2">
    <location>
        <position position="118"/>
    </location>
</feature>
<sequence>GVSGYVVAGLGTGESPALRQQIVESVVAALPPAAPRLLSGVGTPEEVLEAVSQGIDLLDMGYLADATGGGYALKMNLWALAYRTDRQPMVPGCACFTCASHSRAYLHHLLQTHEMTAQ</sequence>
<dbReference type="OrthoDB" id="27601at2759"/>
<evidence type="ECO:0000313" key="3">
    <source>
        <dbReference type="Proteomes" id="UP000008141"/>
    </source>
</evidence>
<dbReference type="SUPFAM" id="SSF51713">
    <property type="entry name" value="tRNA-guanine transglycosylase"/>
    <property type="match status" value="1"/>
</dbReference>